<evidence type="ECO:0000256" key="5">
    <source>
        <dbReference type="ARBA" id="ARBA00022692"/>
    </source>
</evidence>
<feature type="transmembrane region" description="Helical" evidence="8">
    <location>
        <begin position="322"/>
        <end position="339"/>
    </location>
</feature>
<keyword evidence="6 8" id="KW-1133">Transmembrane helix</keyword>
<dbReference type="NCBIfam" id="TIGR00795">
    <property type="entry name" value="lctP"/>
    <property type="match status" value="1"/>
</dbReference>
<name>A0ABX7BG93_9PROT</name>
<gene>
    <name evidence="9" type="primary">lldP</name>
    <name evidence="9" type="ORF">IGS68_32850</name>
</gene>
<proteinExistence type="inferred from homology"/>
<evidence type="ECO:0000256" key="4">
    <source>
        <dbReference type="ARBA" id="ARBA00022475"/>
    </source>
</evidence>
<evidence type="ECO:0000256" key="6">
    <source>
        <dbReference type="ARBA" id="ARBA00022989"/>
    </source>
</evidence>
<feature type="transmembrane region" description="Helical" evidence="8">
    <location>
        <begin position="199"/>
        <end position="217"/>
    </location>
</feature>
<feature type="transmembrane region" description="Helical" evidence="8">
    <location>
        <begin position="41"/>
        <end position="58"/>
    </location>
</feature>
<accession>A0ABX7BG93</accession>
<keyword evidence="8" id="KW-0997">Cell inner membrane</keyword>
<protein>
    <recommendedName>
        <fullName evidence="8">L-lactate permease</fullName>
    </recommendedName>
</protein>
<keyword evidence="5 8" id="KW-0812">Transmembrane</keyword>
<dbReference type="EMBL" id="CP067422">
    <property type="protein sequence ID" value="QQP93416.1"/>
    <property type="molecule type" value="Genomic_DNA"/>
</dbReference>
<comment type="similarity">
    <text evidence="2 8">Belongs to the lactate permease family.</text>
</comment>
<dbReference type="Pfam" id="PF02652">
    <property type="entry name" value="Lactate_perm"/>
    <property type="match status" value="1"/>
</dbReference>
<feature type="transmembrane region" description="Helical" evidence="8">
    <location>
        <begin position="549"/>
        <end position="570"/>
    </location>
</feature>
<sequence>MQPWMQVYDPAGNLWVSALVAALPIVFFFVALAVLRMKGHVAATITVALALAVAILFYRMPVGQALASAGYGFVYGLWPIAWIILTAVFLYKVTVKTGQFDIIRASVVSITEDQRLQMLLVGFSFGAFLEGAAGFGAPVAITAALLVGLGFNPLYAAGLCLIANTAPVAFGAMGIPMIVAGQVTGLEAFKIGQMAGRQLPLLAVFVPFWIVFIMDGVRGVRETWPAVLVAGSTFAFGVYFTSNFIGPELPDITSALISLVSLTLFLKVWKPKRIFRFSDREAGVPVPRAPVPRAVGAAVTPASDYAAYAAAATYTTGQVVKAWSPFLVLTVIVTIWSLAPFKAAFAKAGALASTVFYFPIEGLDKLVTKVAPIVTSPKPYDAVYKLDLISATGTAILLTALISILFLRMRPAAAVATFGETLMELRRPIYSIGMVLAFAFIANYSGLSSTLALLLAGTGDAFPFFSPVLGWLGVFLTGSDTSSNALFGALQATTAQQLGLSEILMVTANTTGGVTGKMISPQSIAVACAAVGLVGREADLFRFTLKHSLFFVAIIGVITVLQAYVFTGMIP</sequence>
<dbReference type="NCBIfam" id="NF007740">
    <property type="entry name" value="PRK10420.1"/>
    <property type="match status" value="1"/>
</dbReference>
<keyword evidence="9" id="KW-0614">Plasmid</keyword>
<evidence type="ECO:0000256" key="2">
    <source>
        <dbReference type="ARBA" id="ARBA00010100"/>
    </source>
</evidence>
<feature type="transmembrane region" description="Helical" evidence="8">
    <location>
        <begin position="70"/>
        <end position="91"/>
    </location>
</feature>
<comment type="function">
    <text evidence="8">Uptake of L-lactate across the membrane. Can also transport D-lactate and glycolate.</text>
</comment>
<keyword evidence="3 8" id="KW-0813">Transport</keyword>
<dbReference type="InterPro" id="IPR003804">
    <property type="entry name" value="Lactate_perm"/>
</dbReference>
<dbReference type="PANTHER" id="PTHR30003:SF0">
    <property type="entry name" value="GLYCOLATE PERMEASE GLCA-RELATED"/>
    <property type="match status" value="1"/>
</dbReference>
<evidence type="ECO:0000256" key="1">
    <source>
        <dbReference type="ARBA" id="ARBA00004651"/>
    </source>
</evidence>
<keyword evidence="7 8" id="KW-0472">Membrane</keyword>
<dbReference type="PANTHER" id="PTHR30003">
    <property type="entry name" value="L-LACTATE PERMEASE"/>
    <property type="match status" value="1"/>
</dbReference>
<dbReference type="Proteomes" id="UP000595197">
    <property type="component" value="Plasmid pTT6-2"/>
</dbReference>
<evidence type="ECO:0000256" key="3">
    <source>
        <dbReference type="ARBA" id="ARBA00022448"/>
    </source>
</evidence>
<evidence type="ECO:0000256" key="7">
    <source>
        <dbReference type="ARBA" id="ARBA00023136"/>
    </source>
</evidence>
<feature type="transmembrane region" description="Helical" evidence="8">
    <location>
        <begin position="154"/>
        <end position="179"/>
    </location>
</feature>
<keyword evidence="4" id="KW-1003">Cell membrane</keyword>
<comment type="subcellular location">
    <subcellularLocation>
        <location evidence="8">Cell inner membrane</location>
        <topology evidence="8">Multi-pass membrane protein</topology>
    </subcellularLocation>
    <subcellularLocation>
        <location evidence="1">Cell membrane</location>
        <topology evidence="1">Multi-pass membrane protein</topology>
    </subcellularLocation>
</comment>
<feature type="transmembrane region" description="Helical" evidence="8">
    <location>
        <begin position="388"/>
        <end position="407"/>
    </location>
</feature>
<dbReference type="RefSeq" id="WP_201082978.1">
    <property type="nucleotide sequence ID" value="NZ_CP067422.1"/>
</dbReference>
<feature type="transmembrane region" description="Helical" evidence="8">
    <location>
        <begin position="12"/>
        <end position="35"/>
    </location>
</feature>
<evidence type="ECO:0000313" key="9">
    <source>
        <dbReference type="EMBL" id="QQP93416.1"/>
    </source>
</evidence>
<organism evidence="9 10">
    <name type="scientific">Skermanella cutis</name>
    <dbReference type="NCBI Taxonomy" id="2775420"/>
    <lineage>
        <taxon>Bacteria</taxon>
        <taxon>Pseudomonadati</taxon>
        <taxon>Pseudomonadota</taxon>
        <taxon>Alphaproteobacteria</taxon>
        <taxon>Rhodospirillales</taxon>
        <taxon>Azospirillaceae</taxon>
        <taxon>Skermanella</taxon>
    </lineage>
</organism>
<feature type="transmembrane region" description="Helical" evidence="8">
    <location>
        <begin position="224"/>
        <end position="246"/>
    </location>
</feature>
<feature type="transmembrane region" description="Helical" evidence="8">
    <location>
        <begin position="252"/>
        <end position="269"/>
    </location>
</feature>
<keyword evidence="10" id="KW-1185">Reference proteome</keyword>
<evidence type="ECO:0000313" key="10">
    <source>
        <dbReference type="Proteomes" id="UP000595197"/>
    </source>
</evidence>
<feature type="transmembrane region" description="Helical" evidence="8">
    <location>
        <begin position="125"/>
        <end position="147"/>
    </location>
</feature>
<evidence type="ECO:0000256" key="8">
    <source>
        <dbReference type="RuleBase" id="RU365092"/>
    </source>
</evidence>
<reference evidence="9" key="1">
    <citation type="submission" date="2021-02" db="EMBL/GenBank/DDBJ databases">
        <title>Skermanella TT6 skin isolate.</title>
        <authorList>
            <person name="Lee K."/>
            <person name="Ganzorig M."/>
        </authorList>
    </citation>
    <scope>NUCLEOTIDE SEQUENCE</scope>
    <source>
        <strain evidence="9">TT6</strain>
    </source>
</reference>
<geneLocation type="plasmid" evidence="9 10">
    <name>pTT6-2</name>
</geneLocation>